<accession>A0A9D1UIE5</accession>
<protein>
    <submittedName>
        <fullName evidence="2">T9SS type A sorting domain-containing protein</fullName>
    </submittedName>
</protein>
<dbReference type="InterPro" id="IPR026444">
    <property type="entry name" value="Secre_tail"/>
</dbReference>
<organism evidence="2 3">
    <name type="scientific">Candidatus Onthomorpha intestinigallinarum</name>
    <dbReference type="NCBI Taxonomy" id="2840880"/>
    <lineage>
        <taxon>Bacteria</taxon>
        <taxon>Pseudomonadati</taxon>
        <taxon>Bacteroidota</taxon>
        <taxon>Bacteroidia</taxon>
        <taxon>Bacteroidales</taxon>
        <taxon>Candidatus Onthomorpha</taxon>
    </lineage>
</organism>
<name>A0A9D1UIE5_9BACT</name>
<dbReference type="EMBL" id="DXGG01000181">
    <property type="protein sequence ID" value="HIW87766.1"/>
    <property type="molecule type" value="Genomic_DNA"/>
</dbReference>
<feature type="non-terminal residue" evidence="2">
    <location>
        <position position="1"/>
    </location>
</feature>
<gene>
    <name evidence="2" type="ORF">IAC47_05770</name>
</gene>
<dbReference type="AlphaFoldDB" id="A0A9D1UIE5"/>
<reference evidence="2" key="1">
    <citation type="journal article" date="2021" name="PeerJ">
        <title>Extensive microbial diversity within the chicken gut microbiome revealed by metagenomics and culture.</title>
        <authorList>
            <person name="Gilroy R."/>
            <person name="Ravi A."/>
            <person name="Getino M."/>
            <person name="Pursley I."/>
            <person name="Horton D.L."/>
            <person name="Alikhan N.F."/>
            <person name="Baker D."/>
            <person name="Gharbi K."/>
            <person name="Hall N."/>
            <person name="Watson M."/>
            <person name="Adriaenssens E.M."/>
            <person name="Foster-Nyarko E."/>
            <person name="Jarju S."/>
            <person name="Secka A."/>
            <person name="Antonio M."/>
            <person name="Oren A."/>
            <person name="Chaudhuri R.R."/>
            <person name="La Ragione R."/>
            <person name="Hildebrand F."/>
            <person name="Pallen M.J."/>
        </authorList>
    </citation>
    <scope>NUCLEOTIDE SEQUENCE</scope>
    <source>
        <strain evidence="2">Gambia16-930</strain>
    </source>
</reference>
<reference evidence="2" key="2">
    <citation type="submission" date="2021-04" db="EMBL/GenBank/DDBJ databases">
        <authorList>
            <person name="Gilroy R."/>
        </authorList>
    </citation>
    <scope>NUCLEOTIDE SEQUENCE</scope>
    <source>
        <strain evidence="2">Gambia16-930</strain>
    </source>
</reference>
<sequence length="221" mass="24227">EMGYPLNIFTSSSDDAEFYIQNYYPFPSFFACFGNNAGVVTHGEDFVSRLQENTSIGSASSFTAAVNGGLAFPIIQQEDVYTEWENQVGYVGIKVEHQGNVHYGWVKLGMNADNTFTLYEYAYQASPNTSIVAGDRGASALSDVSKTSFSFYPNPAKDVLNLDLNGSFESVAIYDMLGKQVLFVKPDSDTQSLDLSSLTEGVYVISAVSNRKTLTEKLIVE</sequence>
<evidence type="ECO:0000313" key="3">
    <source>
        <dbReference type="Proteomes" id="UP000824267"/>
    </source>
</evidence>
<dbReference type="NCBIfam" id="TIGR04183">
    <property type="entry name" value="Por_Secre_tail"/>
    <property type="match status" value="1"/>
</dbReference>
<proteinExistence type="predicted"/>
<dbReference type="Pfam" id="PF18962">
    <property type="entry name" value="Por_Secre_tail"/>
    <property type="match status" value="1"/>
</dbReference>
<dbReference type="Proteomes" id="UP000824267">
    <property type="component" value="Unassembled WGS sequence"/>
</dbReference>
<comment type="caution">
    <text evidence="2">The sequence shown here is derived from an EMBL/GenBank/DDBJ whole genome shotgun (WGS) entry which is preliminary data.</text>
</comment>
<evidence type="ECO:0000313" key="2">
    <source>
        <dbReference type="EMBL" id="HIW87766.1"/>
    </source>
</evidence>
<feature type="domain" description="Secretion system C-terminal sorting" evidence="1">
    <location>
        <begin position="152"/>
        <end position="220"/>
    </location>
</feature>
<evidence type="ECO:0000259" key="1">
    <source>
        <dbReference type="Pfam" id="PF18962"/>
    </source>
</evidence>